<evidence type="ECO:0000256" key="4">
    <source>
        <dbReference type="ARBA" id="ARBA00022679"/>
    </source>
</evidence>
<gene>
    <name evidence="11" type="ORF">CLV93_101301</name>
</gene>
<dbReference type="GO" id="GO:0000155">
    <property type="term" value="F:phosphorelay sensor kinase activity"/>
    <property type="evidence" value="ECO:0007669"/>
    <property type="project" value="InterPro"/>
</dbReference>
<dbReference type="InterPro" id="IPR050736">
    <property type="entry name" value="Sensor_HK_Regulatory"/>
</dbReference>
<dbReference type="CDD" id="cd00082">
    <property type="entry name" value="HisKA"/>
    <property type="match status" value="1"/>
</dbReference>
<feature type="transmembrane region" description="Helical" evidence="8">
    <location>
        <begin position="55"/>
        <end position="72"/>
    </location>
</feature>
<dbReference type="EMBL" id="PYGC01000001">
    <property type="protein sequence ID" value="PSK85346.1"/>
    <property type="molecule type" value="Genomic_DNA"/>
</dbReference>
<dbReference type="SMART" id="SM00388">
    <property type="entry name" value="HisKA"/>
    <property type="match status" value="1"/>
</dbReference>
<evidence type="ECO:0000256" key="8">
    <source>
        <dbReference type="SAM" id="Phobius"/>
    </source>
</evidence>
<keyword evidence="6" id="KW-0902">Two-component regulatory system</keyword>
<keyword evidence="8" id="KW-1133">Transmembrane helix</keyword>
<evidence type="ECO:0000256" key="7">
    <source>
        <dbReference type="SAM" id="Coils"/>
    </source>
</evidence>
<comment type="caution">
    <text evidence="11">The sequence shown here is derived from an EMBL/GenBank/DDBJ whole genome shotgun (WGS) entry which is preliminary data.</text>
</comment>
<name>A0A2P8CK47_9BACT</name>
<feature type="domain" description="Histidine kinase" evidence="9">
    <location>
        <begin position="467"/>
        <end position="689"/>
    </location>
</feature>
<dbReference type="NCBIfam" id="TIGR00229">
    <property type="entry name" value="sensory_box"/>
    <property type="match status" value="1"/>
</dbReference>
<evidence type="ECO:0000256" key="2">
    <source>
        <dbReference type="ARBA" id="ARBA00012438"/>
    </source>
</evidence>
<feature type="transmembrane region" description="Helical" evidence="8">
    <location>
        <begin position="172"/>
        <end position="189"/>
    </location>
</feature>
<dbReference type="AlphaFoldDB" id="A0A2P8CK47"/>
<feature type="transmembrane region" description="Helical" evidence="8">
    <location>
        <begin position="28"/>
        <end position="49"/>
    </location>
</feature>
<evidence type="ECO:0000256" key="1">
    <source>
        <dbReference type="ARBA" id="ARBA00000085"/>
    </source>
</evidence>
<dbReference type="PROSITE" id="PS50109">
    <property type="entry name" value="HIS_KIN"/>
    <property type="match status" value="1"/>
</dbReference>
<reference evidence="11 12" key="1">
    <citation type="submission" date="2018-03" db="EMBL/GenBank/DDBJ databases">
        <title>Genomic Encyclopedia of Archaeal and Bacterial Type Strains, Phase II (KMG-II): from individual species to whole genera.</title>
        <authorList>
            <person name="Goeker M."/>
        </authorList>
    </citation>
    <scope>NUCLEOTIDE SEQUENCE [LARGE SCALE GENOMIC DNA]</scope>
    <source>
        <strain evidence="11 12">DSM 27267</strain>
    </source>
</reference>
<keyword evidence="5" id="KW-0418">Kinase</keyword>
<protein>
    <recommendedName>
        <fullName evidence="2">histidine kinase</fullName>
        <ecNumber evidence="2">2.7.13.3</ecNumber>
    </recommendedName>
</protein>
<dbReference type="InterPro" id="IPR004358">
    <property type="entry name" value="Sig_transdc_His_kin-like_C"/>
</dbReference>
<feature type="coiled-coil region" evidence="7">
    <location>
        <begin position="433"/>
        <end position="467"/>
    </location>
</feature>
<dbReference type="SMART" id="SM00387">
    <property type="entry name" value="HATPase_c"/>
    <property type="match status" value="1"/>
</dbReference>
<evidence type="ECO:0000256" key="5">
    <source>
        <dbReference type="ARBA" id="ARBA00022777"/>
    </source>
</evidence>
<dbReference type="InterPro" id="IPR000014">
    <property type="entry name" value="PAS"/>
</dbReference>
<keyword evidence="4" id="KW-0808">Transferase</keyword>
<dbReference type="Gene3D" id="1.10.287.130">
    <property type="match status" value="1"/>
</dbReference>
<evidence type="ECO:0000313" key="11">
    <source>
        <dbReference type="EMBL" id="PSK85346.1"/>
    </source>
</evidence>
<accession>A0A2P8CK47</accession>
<dbReference type="RefSeq" id="WP_106540398.1">
    <property type="nucleotide sequence ID" value="NZ_BLAU01000001.1"/>
</dbReference>
<feature type="transmembrane region" description="Helical" evidence="8">
    <location>
        <begin position="79"/>
        <end position="96"/>
    </location>
</feature>
<organism evidence="11 12">
    <name type="scientific">Prolixibacter denitrificans</name>
    <dbReference type="NCBI Taxonomy" id="1541063"/>
    <lineage>
        <taxon>Bacteria</taxon>
        <taxon>Pseudomonadati</taxon>
        <taxon>Bacteroidota</taxon>
        <taxon>Bacteroidia</taxon>
        <taxon>Marinilabiliales</taxon>
        <taxon>Prolixibacteraceae</taxon>
        <taxon>Prolixibacter</taxon>
    </lineage>
</organism>
<evidence type="ECO:0000259" key="10">
    <source>
        <dbReference type="PROSITE" id="PS50112"/>
    </source>
</evidence>
<dbReference type="SMART" id="SM00091">
    <property type="entry name" value="PAS"/>
    <property type="match status" value="2"/>
</dbReference>
<feature type="transmembrane region" description="Helical" evidence="8">
    <location>
        <begin position="133"/>
        <end position="152"/>
    </location>
</feature>
<proteinExistence type="predicted"/>
<dbReference type="SUPFAM" id="SSF47384">
    <property type="entry name" value="Homodimeric domain of signal transducing histidine kinase"/>
    <property type="match status" value="1"/>
</dbReference>
<dbReference type="PANTHER" id="PTHR43711">
    <property type="entry name" value="TWO-COMPONENT HISTIDINE KINASE"/>
    <property type="match status" value="1"/>
</dbReference>
<dbReference type="Proteomes" id="UP000240621">
    <property type="component" value="Unassembled WGS sequence"/>
</dbReference>
<dbReference type="InterPro" id="IPR036890">
    <property type="entry name" value="HATPase_C_sf"/>
</dbReference>
<evidence type="ECO:0000259" key="9">
    <source>
        <dbReference type="PROSITE" id="PS50109"/>
    </source>
</evidence>
<comment type="catalytic activity">
    <reaction evidence="1">
        <text>ATP + protein L-histidine = ADP + protein N-phospho-L-histidine.</text>
        <dbReference type="EC" id="2.7.13.3"/>
    </reaction>
</comment>
<keyword evidence="7" id="KW-0175">Coiled coil</keyword>
<dbReference type="Pfam" id="PF02518">
    <property type="entry name" value="HATPase_c"/>
    <property type="match status" value="1"/>
</dbReference>
<evidence type="ECO:0000256" key="3">
    <source>
        <dbReference type="ARBA" id="ARBA00022553"/>
    </source>
</evidence>
<evidence type="ECO:0000313" key="12">
    <source>
        <dbReference type="Proteomes" id="UP000240621"/>
    </source>
</evidence>
<keyword evidence="8" id="KW-0472">Membrane</keyword>
<dbReference type="Pfam" id="PF00512">
    <property type="entry name" value="HisKA"/>
    <property type="match status" value="1"/>
</dbReference>
<dbReference type="Pfam" id="PF08448">
    <property type="entry name" value="PAS_4"/>
    <property type="match status" value="1"/>
</dbReference>
<dbReference type="SUPFAM" id="SSF55785">
    <property type="entry name" value="PYP-like sensor domain (PAS domain)"/>
    <property type="match status" value="2"/>
</dbReference>
<dbReference type="InterPro" id="IPR003594">
    <property type="entry name" value="HATPase_dom"/>
</dbReference>
<feature type="transmembrane region" description="Helical" evidence="8">
    <location>
        <begin position="108"/>
        <end position="126"/>
    </location>
</feature>
<dbReference type="InterPro" id="IPR036097">
    <property type="entry name" value="HisK_dim/P_sf"/>
</dbReference>
<dbReference type="PRINTS" id="PR00344">
    <property type="entry name" value="BCTRLSENSOR"/>
</dbReference>
<dbReference type="EC" id="2.7.13.3" evidence="2"/>
<dbReference type="InterPro" id="IPR013656">
    <property type="entry name" value="PAS_4"/>
</dbReference>
<dbReference type="CDD" id="cd00130">
    <property type="entry name" value="PAS"/>
    <property type="match status" value="1"/>
</dbReference>
<feature type="domain" description="PAS" evidence="10">
    <location>
        <begin position="328"/>
        <end position="378"/>
    </location>
</feature>
<evidence type="ECO:0000256" key="6">
    <source>
        <dbReference type="ARBA" id="ARBA00023012"/>
    </source>
</evidence>
<dbReference type="SUPFAM" id="SSF55874">
    <property type="entry name" value="ATPase domain of HSP90 chaperone/DNA topoisomerase II/histidine kinase"/>
    <property type="match status" value="1"/>
</dbReference>
<dbReference type="InterPro" id="IPR035965">
    <property type="entry name" value="PAS-like_dom_sf"/>
</dbReference>
<dbReference type="PANTHER" id="PTHR43711:SF31">
    <property type="entry name" value="HISTIDINE KINASE"/>
    <property type="match status" value="1"/>
</dbReference>
<dbReference type="Pfam" id="PF13188">
    <property type="entry name" value="PAS_8"/>
    <property type="match status" value="1"/>
</dbReference>
<dbReference type="Gene3D" id="3.30.565.10">
    <property type="entry name" value="Histidine kinase-like ATPase, C-terminal domain"/>
    <property type="match status" value="1"/>
</dbReference>
<dbReference type="InterPro" id="IPR003661">
    <property type="entry name" value="HisK_dim/P_dom"/>
</dbReference>
<dbReference type="InterPro" id="IPR005467">
    <property type="entry name" value="His_kinase_dom"/>
</dbReference>
<keyword evidence="8" id="KW-0812">Transmembrane</keyword>
<sequence>MFEKLFNFIGKAYPAATHGDLRKIRTLFFFYLAAIILTSGWIIFDSFSFPTRNNYQGELSLFGIAILGYYFVSKGQRSAAVGLIHLLPIPVYFLFISSEYAMLPPEQSIPLTISALIFGLFFLLIFAERQIQFLIYFVISFTTLFLHTWWVKDHGYIMSVFWPDHNPYINPLLIYLVVWFLSYIIFSFNRRAFEETTERLVMQQRRVGSILLQIPDGILHMSYIRDEQGQKTGLRMLRVNPAFEEMFGVKNSEVRGRPASSVFQKIFRDKVDWQAIFLNGKKSKYEIYVPHMEKWYEISILHLESEELIGMFSDVTAAKKTLDDLSASRHRYKLLLETIPDIFFVIDKDGTYIDYVAKEEEGIDIAPDDIIGSSIFEVGFTERMVRQVFHSIQTVIKFDAIETIEYALEIPGRGTCLFEMRMVKLSDVAVMAVSRDITKRKLAEQRLEEAKKKAEEADRLKSAFLQNISHEVRTPMNAILGFSNMLIAEEVPKAERDKYLQLITKNGQTLLHLINDMIKLARIESGQIEVKKQFFSVNNLMVDLHRQFIYEKEQRGRKHLLLNISTGNDNPQFSIYSDGNKIRDIMENLLDNAVKFTHEGEIEFGYRLLEQNNIEFFVRDTGIGIPVEMHKDIFRRFHQLDNSLTREYGGTGIGLSVAQDFVDKLGSRLEVSSESGKGSKFFFVIPIEAGNGFLRVV</sequence>
<dbReference type="PROSITE" id="PS50112">
    <property type="entry name" value="PAS"/>
    <property type="match status" value="1"/>
</dbReference>
<dbReference type="Gene3D" id="3.30.450.20">
    <property type="entry name" value="PAS domain"/>
    <property type="match status" value="2"/>
</dbReference>
<keyword evidence="3" id="KW-0597">Phosphoprotein</keyword>
<dbReference type="OrthoDB" id="9796457at2"/>